<dbReference type="SUPFAM" id="SSF63817">
    <property type="entry name" value="Sortase"/>
    <property type="match status" value="1"/>
</dbReference>
<dbReference type="STRING" id="926569.ANT_13560"/>
<evidence type="ECO:0000313" key="4">
    <source>
        <dbReference type="Proteomes" id="UP000008922"/>
    </source>
</evidence>
<dbReference type="FunCoup" id="E8N4M2">
    <property type="interactions" value="19"/>
</dbReference>
<keyword evidence="2" id="KW-1133">Transmembrane helix</keyword>
<sequence length="234" mass="26264">MLRKLTRWIFLGIGTTFLILGLWSYSRPVPANASTEILQALGEEYDPYLIQVIEPSTPTNTNLPDTYQYALSPSLIDQTLDKALNIPETLIVPAIQLRAPVQVTGSRKILVRNTVYEQWLVPDTFAAGWNPSSGTPGSKGNVVLYGHHNINGAVFARLYQVQRGDELIVVSRGLEFHYKVTDIVKIKEKDVSFAQMLQNAELLKDTNEERLTLITCWPPYESTHRLIVIATNSP</sequence>
<evidence type="ECO:0000256" key="1">
    <source>
        <dbReference type="ARBA" id="ARBA00022801"/>
    </source>
</evidence>
<dbReference type="RefSeq" id="WP_013559772.1">
    <property type="nucleotide sequence ID" value="NC_014960.1"/>
</dbReference>
<keyword evidence="4" id="KW-1185">Reference proteome</keyword>
<reference evidence="3 4" key="1">
    <citation type="submission" date="2010-12" db="EMBL/GenBank/DDBJ databases">
        <title>Whole genome sequence of Anaerolinea thermophila UNI-1.</title>
        <authorList>
            <person name="Narita-Yamada S."/>
            <person name="Kishi E."/>
            <person name="Watanabe Y."/>
            <person name="Takasaki K."/>
            <person name="Ankai A."/>
            <person name="Oguchi A."/>
            <person name="Fukui S."/>
            <person name="Takahashi M."/>
            <person name="Yashiro I."/>
            <person name="Hosoyama A."/>
            <person name="Sekiguchi Y."/>
            <person name="Hanada S."/>
            <person name="Fujita N."/>
        </authorList>
    </citation>
    <scope>NUCLEOTIDE SEQUENCE [LARGE SCALE GENOMIC DNA]</scope>
    <source>
        <strain evidence="4">DSM 14523 / JCM 11388 / NBRC 100420 / UNI-1</strain>
    </source>
</reference>
<dbReference type="NCBIfam" id="TIGR01076">
    <property type="entry name" value="sortase_fam"/>
    <property type="match status" value="1"/>
</dbReference>
<name>E8N4M2_ANATU</name>
<dbReference type="CDD" id="cd00004">
    <property type="entry name" value="Sortase"/>
    <property type="match status" value="1"/>
</dbReference>
<organism evidence="3 4">
    <name type="scientific">Anaerolinea thermophila (strain DSM 14523 / JCM 11388 / NBRC 100420 / UNI-1)</name>
    <dbReference type="NCBI Taxonomy" id="926569"/>
    <lineage>
        <taxon>Bacteria</taxon>
        <taxon>Bacillati</taxon>
        <taxon>Chloroflexota</taxon>
        <taxon>Anaerolineae</taxon>
        <taxon>Anaerolineales</taxon>
        <taxon>Anaerolineaceae</taxon>
        <taxon>Anaerolinea</taxon>
    </lineage>
</organism>
<dbReference type="OrthoDB" id="162896at2"/>
<protein>
    <submittedName>
        <fullName evidence="3">Peptidase C60 family protein</fullName>
    </submittedName>
</protein>
<dbReference type="KEGG" id="atm:ANT_13560"/>
<dbReference type="eggNOG" id="COG3764">
    <property type="taxonomic scope" value="Bacteria"/>
</dbReference>
<dbReference type="Pfam" id="PF04203">
    <property type="entry name" value="Sortase"/>
    <property type="match status" value="1"/>
</dbReference>
<dbReference type="InterPro" id="IPR005754">
    <property type="entry name" value="Sortase"/>
</dbReference>
<dbReference type="Proteomes" id="UP000008922">
    <property type="component" value="Chromosome"/>
</dbReference>
<accession>E8N4M2</accession>
<dbReference type="EMBL" id="AP012029">
    <property type="protein sequence ID" value="BAJ63386.1"/>
    <property type="molecule type" value="Genomic_DNA"/>
</dbReference>
<dbReference type="InterPro" id="IPR023365">
    <property type="entry name" value="Sortase_dom-sf"/>
</dbReference>
<keyword evidence="2" id="KW-0472">Membrane</keyword>
<keyword evidence="2" id="KW-0812">Transmembrane</keyword>
<evidence type="ECO:0000256" key="2">
    <source>
        <dbReference type="SAM" id="Phobius"/>
    </source>
</evidence>
<evidence type="ECO:0000313" key="3">
    <source>
        <dbReference type="EMBL" id="BAJ63386.1"/>
    </source>
</evidence>
<dbReference type="GO" id="GO:0016787">
    <property type="term" value="F:hydrolase activity"/>
    <property type="evidence" value="ECO:0007669"/>
    <property type="project" value="UniProtKB-KW"/>
</dbReference>
<proteinExistence type="predicted"/>
<dbReference type="Gene3D" id="2.40.260.10">
    <property type="entry name" value="Sortase"/>
    <property type="match status" value="1"/>
</dbReference>
<feature type="transmembrane region" description="Helical" evidence="2">
    <location>
        <begin position="7"/>
        <end position="25"/>
    </location>
</feature>
<keyword evidence="1" id="KW-0378">Hydrolase</keyword>
<dbReference type="AlphaFoldDB" id="E8N4M2"/>
<gene>
    <name evidence="3" type="ordered locus">ANT_13560</name>
</gene>
<dbReference type="InParanoid" id="E8N4M2"/>
<dbReference type="HOGENOM" id="CLU_1110841_0_0_0"/>